<evidence type="ECO:0000256" key="1">
    <source>
        <dbReference type="SAM" id="Phobius"/>
    </source>
</evidence>
<keyword evidence="1" id="KW-0472">Membrane</keyword>
<dbReference type="eggNOG" id="arCOG05132">
    <property type="taxonomic scope" value="Archaea"/>
</dbReference>
<proteinExistence type="predicted"/>
<dbReference type="InterPro" id="IPR010001">
    <property type="entry name" value="BofA"/>
</dbReference>
<dbReference type="AlphaFoldDB" id="M0NFC4"/>
<feature type="transmembrane region" description="Helical" evidence="1">
    <location>
        <begin position="6"/>
        <end position="24"/>
    </location>
</feature>
<protein>
    <recommendedName>
        <fullName evidence="4">SigmaK-factor processing regulatory BofA</fullName>
    </recommendedName>
</protein>
<evidence type="ECO:0000313" key="2">
    <source>
        <dbReference type="EMBL" id="EMA55804.1"/>
    </source>
</evidence>
<sequence length="107" mass="11035">MVTTPELGILLLAVIGLLFARRLLSSIKALAINAVGGVLALFVASWFGFGVSLTPVTLIVTALAGIPGAILVVLLSYGGAGLPAGEAGQFLIEQGRYLFDQALRVIQ</sequence>
<evidence type="ECO:0000313" key="3">
    <source>
        <dbReference type="Proteomes" id="UP000011680"/>
    </source>
</evidence>
<dbReference type="Proteomes" id="UP000011680">
    <property type="component" value="Unassembled WGS sequence"/>
</dbReference>
<keyword evidence="1" id="KW-0812">Transmembrane</keyword>
<dbReference type="STRING" id="1227457.C451_04973"/>
<name>M0NFC4_9EURY</name>
<organism evidence="2 3">
    <name type="scientific">Halococcus thailandensis JCM 13552</name>
    <dbReference type="NCBI Taxonomy" id="1227457"/>
    <lineage>
        <taxon>Archaea</taxon>
        <taxon>Methanobacteriati</taxon>
        <taxon>Methanobacteriota</taxon>
        <taxon>Stenosarchaea group</taxon>
        <taxon>Halobacteria</taxon>
        <taxon>Halobacteriales</taxon>
        <taxon>Halococcaceae</taxon>
        <taxon>Halococcus</taxon>
    </lineage>
</organism>
<evidence type="ECO:0008006" key="4">
    <source>
        <dbReference type="Google" id="ProtNLM"/>
    </source>
</evidence>
<feature type="transmembrane region" description="Helical" evidence="1">
    <location>
        <begin position="31"/>
        <end position="49"/>
    </location>
</feature>
<dbReference type="EMBL" id="AOMF01000103">
    <property type="protein sequence ID" value="EMA55804.1"/>
    <property type="molecule type" value="Genomic_DNA"/>
</dbReference>
<gene>
    <name evidence="2" type="ORF">C451_04973</name>
</gene>
<dbReference type="OrthoDB" id="163897at2157"/>
<dbReference type="RefSeq" id="WP_007738309.1">
    <property type="nucleotide sequence ID" value="NZ_AOMF01000103.1"/>
</dbReference>
<comment type="caution">
    <text evidence="2">The sequence shown here is derived from an EMBL/GenBank/DDBJ whole genome shotgun (WGS) entry which is preliminary data.</text>
</comment>
<keyword evidence="1" id="KW-1133">Transmembrane helix</keyword>
<dbReference type="Pfam" id="PF07441">
    <property type="entry name" value="BofA"/>
    <property type="match status" value="1"/>
</dbReference>
<keyword evidence="3" id="KW-1185">Reference proteome</keyword>
<accession>M0NFC4</accession>
<feature type="transmembrane region" description="Helical" evidence="1">
    <location>
        <begin position="55"/>
        <end position="77"/>
    </location>
</feature>
<reference evidence="2 3" key="1">
    <citation type="journal article" date="2014" name="PLoS Genet.">
        <title>Phylogenetically driven sequencing of extremely halophilic archaea reveals strategies for static and dynamic osmo-response.</title>
        <authorList>
            <person name="Becker E.A."/>
            <person name="Seitzer P.M."/>
            <person name="Tritt A."/>
            <person name="Larsen D."/>
            <person name="Krusor M."/>
            <person name="Yao A.I."/>
            <person name="Wu D."/>
            <person name="Madern D."/>
            <person name="Eisen J.A."/>
            <person name="Darling A.E."/>
            <person name="Facciotti M.T."/>
        </authorList>
    </citation>
    <scope>NUCLEOTIDE SEQUENCE [LARGE SCALE GENOMIC DNA]</scope>
    <source>
        <strain evidence="2 3">JCM 13552</strain>
    </source>
</reference>